<protein>
    <recommendedName>
        <fullName evidence="9">Helicase C-terminal domain-containing protein</fullName>
    </recommendedName>
</protein>
<keyword evidence="4" id="KW-0378">Hydrolase</keyword>
<dbReference type="GO" id="GO:0016887">
    <property type="term" value="F:ATP hydrolysis activity"/>
    <property type="evidence" value="ECO:0007669"/>
    <property type="project" value="InterPro"/>
</dbReference>
<proteinExistence type="inferred from homology"/>
<evidence type="ECO:0000256" key="1">
    <source>
        <dbReference type="ARBA" id="ARBA00004123"/>
    </source>
</evidence>
<keyword evidence="11" id="KW-1185">Reference proteome</keyword>
<dbReference type="CDD" id="cd18793">
    <property type="entry name" value="SF2_C_SNF"/>
    <property type="match status" value="1"/>
</dbReference>
<dbReference type="Gene3D" id="3.40.50.300">
    <property type="entry name" value="P-loop containing nucleotide triphosphate hydrolases"/>
    <property type="match status" value="1"/>
</dbReference>
<dbReference type="InterPro" id="IPR049730">
    <property type="entry name" value="SNF2/RAD54-like_C"/>
</dbReference>
<keyword evidence="3" id="KW-0547">Nucleotide-binding</keyword>
<evidence type="ECO:0000259" key="9">
    <source>
        <dbReference type="PROSITE" id="PS51194"/>
    </source>
</evidence>
<sequence length="308" mass="35297">MTSEDNWHVRSTPLGLGIKVINLLNELKMLKNFLDVDINVEPVHGLTASGKVKVDWWRKVLEDTLDDDFQEDDFMDKMEHGGKLILTLEILRECCSIGDKVLLFSQSLLVLDMLEEFLQMVDEGKIELPEPEEPLPQPFKKWKRDRDYLRLDGSTSADTRKQLCKTFNNTDNERCRLFLISTRAGGLGINLVGANRVIIFDSSWNPSHDSQSIFRVYRFGQNKPCYIYRFVAQVCTVAVSKLCALGWWVWGLPYDKVVGDYQLNVSCFTVVDPCPLTQLVTQSRSSFYSHEAKRNDLGVLDSDKFSLL</sequence>
<dbReference type="SUPFAM" id="SSF52540">
    <property type="entry name" value="P-loop containing nucleoside triphosphate hydrolases"/>
    <property type="match status" value="1"/>
</dbReference>
<evidence type="ECO:0000256" key="2">
    <source>
        <dbReference type="ARBA" id="ARBA00007025"/>
    </source>
</evidence>
<dbReference type="GO" id="GO:0005634">
    <property type="term" value="C:nucleus"/>
    <property type="evidence" value="ECO:0007669"/>
    <property type="project" value="UniProtKB-SubCell"/>
</dbReference>
<evidence type="ECO:0000256" key="7">
    <source>
        <dbReference type="ARBA" id="ARBA00023125"/>
    </source>
</evidence>
<keyword evidence="5" id="KW-0347">Helicase</keyword>
<dbReference type="GO" id="GO:0004386">
    <property type="term" value="F:helicase activity"/>
    <property type="evidence" value="ECO:0007669"/>
    <property type="project" value="UniProtKB-KW"/>
</dbReference>
<evidence type="ECO:0000256" key="5">
    <source>
        <dbReference type="ARBA" id="ARBA00022806"/>
    </source>
</evidence>
<dbReference type="EMBL" id="JAXCGZ010013919">
    <property type="protein sequence ID" value="KAK7071803.1"/>
    <property type="molecule type" value="Genomic_DNA"/>
</dbReference>
<evidence type="ECO:0000313" key="11">
    <source>
        <dbReference type="Proteomes" id="UP001381693"/>
    </source>
</evidence>
<dbReference type="Proteomes" id="UP001381693">
    <property type="component" value="Unassembled WGS sequence"/>
</dbReference>
<dbReference type="AlphaFoldDB" id="A0AAN8WZZ4"/>
<feature type="domain" description="Helicase C-terminal" evidence="9">
    <location>
        <begin position="89"/>
        <end position="269"/>
    </location>
</feature>
<keyword evidence="8" id="KW-0539">Nucleus</keyword>
<comment type="similarity">
    <text evidence="2">Belongs to the SNF2/RAD54 helicase family.</text>
</comment>
<keyword evidence="7" id="KW-0238">DNA-binding</keyword>
<dbReference type="PANTHER" id="PTHR45797">
    <property type="entry name" value="RAD54-LIKE"/>
    <property type="match status" value="1"/>
</dbReference>
<accession>A0AAN8WZZ4</accession>
<comment type="caution">
    <text evidence="10">The sequence shown here is derived from an EMBL/GenBank/DDBJ whole genome shotgun (WGS) entry which is preliminary data.</text>
</comment>
<dbReference type="InterPro" id="IPR044574">
    <property type="entry name" value="ARIP4-like"/>
</dbReference>
<evidence type="ECO:0000256" key="3">
    <source>
        <dbReference type="ARBA" id="ARBA00022741"/>
    </source>
</evidence>
<keyword evidence="6" id="KW-0067">ATP-binding</keyword>
<comment type="subcellular location">
    <subcellularLocation>
        <location evidence="1">Nucleus</location>
    </subcellularLocation>
</comment>
<dbReference type="InterPro" id="IPR001650">
    <property type="entry name" value="Helicase_C-like"/>
</dbReference>
<dbReference type="PANTHER" id="PTHR45797:SF3">
    <property type="entry name" value="TRANSCRIPTIONAL REGULATOR ATRX HOMOLOG"/>
    <property type="match status" value="1"/>
</dbReference>
<reference evidence="10 11" key="1">
    <citation type="submission" date="2023-11" db="EMBL/GenBank/DDBJ databases">
        <title>Halocaridina rubra genome assembly.</title>
        <authorList>
            <person name="Smith C."/>
        </authorList>
    </citation>
    <scope>NUCLEOTIDE SEQUENCE [LARGE SCALE GENOMIC DNA]</scope>
    <source>
        <strain evidence="10">EP-1</strain>
        <tissue evidence="10">Whole</tissue>
    </source>
</reference>
<evidence type="ECO:0000256" key="8">
    <source>
        <dbReference type="ARBA" id="ARBA00023242"/>
    </source>
</evidence>
<evidence type="ECO:0000256" key="6">
    <source>
        <dbReference type="ARBA" id="ARBA00022840"/>
    </source>
</evidence>
<dbReference type="GO" id="GO:0003677">
    <property type="term" value="F:DNA binding"/>
    <property type="evidence" value="ECO:0007669"/>
    <property type="project" value="UniProtKB-KW"/>
</dbReference>
<dbReference type="SMART" id="SM00490">
    <property type="entry name" value="HELICc"/>
    <property type="match status" value="1"/>
</dbReference>
<dbReference type="InterPro" id="IPR027417">
    <property type="entry name" value="P-loop_NTPase"/>
</dbReference>
<organism evidence="10 11">
    <name type="scientific">Halocaridina rubra</name>
    <name type="common">Hawaiian red shrimp</name>
    <dbReference type="NCBI Taxonomy" id="373956"/>
    <lineage>
        <taxon>Eukaryota</taxon>
        <taxon>Metazoa</taxon>
        <taxon>Ecdysozoa</taxon>
        <taxon>Arthropoda</taxon>
        <taxon>Crustacea</taxon>
        <taxon>Multicrustacea</taxon>
        <taxon>Malacostraca</taxon>
        <taxon>Eumalacostraca</taxon>
        <taxon>Eucarida</taxon>
        <taxon>Decapoda</taxon>
        <taxon>Pleocyemata</taxon>
        <taxon>Caridea</taxon>
        <taxon>Atyoidea</taxon>
        <taxon>Atyidae</taxon>
        <taxon>Halocaridina</taxon>
    </lineage>
</organism>
<dbReference type="GO" id="GO:0005524">
    <property type="term" value="F:ATP binding"/>
    <property type="evidence" value="ECO:0007669"/>
    <property type="project" value="UniProtKB-KW"/>
</dbReference>
<evidence type="ECO:0000313" key="10">
    <source>
        <dbReference type="EMBL" id="KAK7071803.1"/>
    </source>
</evidence>
<dbReference type="Pfam" id="PF00271">
    <property type="entry name" value="Helicase_C"/>
    <property type="match status" value="1"/>
</dbReference>
<dbReference type="PROSITE" id="PS51194">
    <property type="entry name" value="HELICASE_CTER"/>
    <property type="match status" value="1"/>
</dbReference>
<gene>
    <name evidence="10" type="ORF">SK128_025157</name>
</gene>
<name>A0AAN8WZZ4_HALRR</name>
<evidence type="ECO:0000256" key="4">
    <source>
        <dbReference type="ARBA" id="ARBA00022801"/>
    </source>
</evidence>